<keyword evidence="6" id="KW-1185">Reference proteome</keyword>
<dbReference type="Gene3D" id="3.30.450.40">
    <property type="match status" value="1"/>
</dbReference>
<feature type="domain" description="ANTAR" evidence="4">
    <location>
        <begin position="170"/>
        <end position="231"/>
    </location>
</feature>
<dbReference type="EMBL" id="BAAAPN010000097">
    <property type="protein sequence ID" value="GAA1773042.1"/>
    <property type="molecule type" value="Genomic_DNA"/>
</dbReference>
<organism evidence="5 6">
    <name type="scientific">Nostocoides vanveenii</name>
    <dbReference type="NCBI Taxonomy" id="330835"/>
    <lineage>
        <taxon>Bacteria</taxon>
        <taxon>Bacillati</taxon>
        <taxon>Actinomycetota</taxon>
        <taxon>Actinomycetes</taxon>
        <taxon>Micrococcales</taxon>
        <taxon>Intrasporangiaceae</taxon>
        <taxon>Nostocoides</taxon>
    </lineage>
</organism>
<keyword evidence="2" id="KW-0804">Transcription</keyword>
<dbReference type="SMART" id="SM01012">
    <property type="entry name" value="ANTAR"/>
    <property type="match status" value="1"/>
</dbReference>
<dbReference type="Pfam" id="PF03861">
    <property type="entry name" value="ANTAR"/>
    <property type="match status" value="1"/>
</dbReference>
<evidence type="ECO:0000256" key="1">
    <source>
        <dbReference type="ARBA" id="ARBA00023015"/>
    </source>
</evidence>
<protein>
    <submittedName>
        <fullName evidence="5">GAF and ANTAR domain-containing protein</fullName>
    </submittedName>
</protein>
<accession>A0ABP4X9I7</accession>
<dbReference type="Proteomes" id="UP001501475">
    <property type="component" value="Unassembled WGS sequence"/>
</dbReference>
<sequence length="254" mass="26744">MNPTKPTIPPEAIAHFAALAERVYAADSLDASLEQICAIALDLIPGADRASISVLVARGEHMRTIAATDDRARLVDELQNSVGEGPCLDALTEEGFQMDADISAYSQWPRLRERVLTDTPVRGMIGYRLRPSPGGRAALNIFSDRPGALDDEAAAAGTILAAFAGVTLRAQLEQESAANLRAGLESNREIGKAIGLLMATSNLDEAAAFDILKRASTRTNTRLAAVAAQVVAAHRPGGQGSGEPEFDGGTRGRS</sequence>
<reference evidence="6" key="1">
    <citation type="journal article" date="2019" name="Int. J. Syst. Evol. Microbiol.">
        <title>The Global Catalogue of Microorganisms (GCM) 10K type strain sequencing project: providing services to taxonomists for standard genome sequencing and annotation.</title>
        <authorList>
            <consortium name="The Broad Institute Genomics Platform"/>
            <consortium name="The Broad Institute Genome Sequencing Center for Infectious Disease"/>
            <person name="Wu L."/>
            <person name="Ma J."/>
        </authorList>
    </citation>
    <scope>NUCLEOTIDE SEQUENCE [LARGE SCALE GENOMIC DNA]</scope>
    <source>
        <strain evidence="6">JCM 15591</strain>
    </source>
</reference>
<name>A0ABP4X9I7_9MICO</name>
<proteinExistence type="predicted"/>
<dbReference type="InterPro" id="IPR029016">
    <property type="entry name" value="GAF-like_dom_sf"/>
</dbReference>
<comment type="caution">
    <text evidence="5">The sequence shown here is derived from an EMBL/GenBank/DDBJ whole genome shotgun (WGS) entry which is preliminary data.</text>
</comment>
<evidence type="ECO:0000313" key="6">
    <source>
        <dbReference type="Proteomes" id="UP001501475"/>
    </source>
</evidence>
<dbReference type="Gene3D" id="1.10.10.10">
    <property type="entry name" value="Winged helix-like DNA-binding domain superfamily/Winged helix DNA-binding domain"/>
    <property type="match status" value="1"/>
</dbReference>
<evidence type="ECO:0000259" key="4">
    <source>
        <dbReference type="PROSITE" id="PS50921"/>
    </source>
</evidence>
<dbReference type="PIRSF" id="PIRSF036625">
    <property type="entry name" value="GAF_ANTAR"/>
    <property type="match status" value="1"/>
</dbReference>
<dbReference type="RefSeq" id="WP_344068216.1">
    <property type="nucleotide sequence ID" value="NZ_BAAAPN010000097.1"/>
</dbReference>
<dbReference type="PROSITE" id="PS50921">
    <property type="entry name" value="ANTAR"/>
    <property type="match status" value="1"/>
</dbReference>
<dbReference type="InterPro" id="IPR036388">
    <property type="entry name" value="WH-like_DNA-bd_sf"/>
</dbReference>
<gene>
    <name evidence="5" type="ORF">GCM10009810_32860</name>
</gene>
<evidence type="ECO:0000313" key="5">
    <source>
        <dbReference type="EMBL" id="GAA1773042.1"/>
    </source>
</evidence>
<evidence type="ECO:0000256" key="3">
    <source>
        <dbReference type="SAM" id="MobiDB-lite"/>
    </source>
</evidence>
<dbReference type="SUPFAM" id="SSF55781">
    <property type="entry name" value="GAF domain-like"/>
    <property type="match status" value="1"/>
</dbReference>
<dbReference type="InterPro" id="IPR005561">
    <property type="entry name" value="ANTAR"/>
</dbReference>
<dbReference type="SUPFAM" id="SSF52172">
    <property type="entry name" value="CheY-like"/>
    <property type="match status" value="1"/>
</dbReference>
<keyword evidence="1" id="KW-0805">Transcription regulation</keyword>
<dbReference type="InterPro" id="IPR012074">
    <property type="entry name" value="GAF_ANTAR"/>
</dbReference>
<feature type="region of interest" description="Disordered" evidence="3">
    <location>
        <begin position="234"/>
        <end position="254"/>
    </location>
</feature>
<dbReference type="InterPro" id="IPR011006">
    <property type="entry name" value="CheY-like_superfamily"/>
</dbReference>
<evidence type="ECO:0000256" key="2">
    <source>
        <dbReference type="ARBA" id="ARBA00023163"/>
    </source>
</evidence>